<dbReference type="PANTHER" id="PTHR12526:SF638">
    <property type="entry name" value="SPORE COAT PROTEIN SA"/>
    <property type="match status" value="1"/>
</dbReference>
<sequence>MNRKIIFCSNTSWYLFKFRRSTIVRLLKEGCTVYCLAPYDNYSKKLLELGAEFVDIKMDGKSINPFKELGVFYEIFGAIRRIKPNYVFNFTPKMNLYSGLVCRTMGILYSNNISGLGTAFIHDTFVYRLARKLLGFSNKGAHRVFFQNEDDKCLFERLNLIKRQGVDILPGSGVNTEEFCFSPLPDGPIVFLMIARLIADKGVREFAMASKVVREKHPDVKCILVGPMGVSNKTAICEEEITDWENEGWIEYLGYQEDVRPLIGQSHVVVLPSYREGMPRVILEAASMGRPAIVTDAPGCRQSVEAGRTGFLCQLQSVEDLARVMLEVVELDRKRLSQMGMAARSRVEKAFSEVYVINRALECVEFLC</sequence>
<dbReference type="EMBL" id="CP000155">
    <property type="protein sequence ID" value="ABC29211.1"/>
    <property type="molecule type" value="Genomic_DNA"/>
</dbReference>
<reference evidence="3 4" key="1">
    <citation type="journal article" date="2005" name="Nucleic Acids Res.">
        <title>Genomic blueprint of Hahella chejuensis, a marine microbe producing an algicidal agent.</title>
        <authorList>
            <person name="Jeong H."/>
            <person name="Yim J.H."/>
            <person name="Lee C."/>
            <person name="Choi S.-H."/>
            <person name="Park Y.K."/>
            <person name="Yoon S.H."/>
            <person name="Hur C.-G."/>
            <person name="Kang H.-Y."/>
            <person name="Kim D."/>
            <person name="Lee H.H."/>
            <person name="Park K.H."/>
            <person name="Park S.-H."/>
            <person name="Park H.-S."/>
            <person name="Lee H.K."/>
            <person name="Oh T.K."/>
            <person name="Kim J.F."/>
        </authorList>
    </citation>
    <scope>NUCLEOTIDE SEQUENCE [LARGE SCALE GENOMIC DNA]</scope>
    <source>
        <strain evidence="3 4">KCTC 2396</strain>
    </source>
</reference>
<feature type="domain" description="Glycosyl transferase family 1" evidence="1">
    <location>
        <begin position="181"/>
        <end position="345"/>
    </location>
</feature>
<dbReference type="STRING" id="349521.HCH_02400"/>
<evidence type="ECO:0000259" key="1">
    <source>
        <dbReference type="Pfam" id="PF00534"/>
    </source>
</evidence>
<dbReference type="AlphaFoldDB" id="Q2SJG3"/>
<gene>
    <name evidence="3" type="ordered locus">HCH_02400</name>
</gene>
<feature type="domain" description="Glycosyltransferase subfamily 4-like N-terminal" evidence="2">
    <location>
        <begin position="4"/>
        <end position="148"/>
    </location>
</feature>
<evidence type="ECO:0000313" key="3">
    <source>
        <dbReference type="EMBL" id="ABC29211.1"/>
    </source>
</evidence>
<dbReference type="InterPro" id="IPR001296">
    <property type="entry name" value="Glyco_trans_1"/>
</dbReference>
<name>Q2SJG3_HAHCH</name>
<protein>
    <submittedName>
        <fullName evidence="3">Glycosyltransferase</fullName>
    </submittedName>
</protein>
<evidence type="ECO:0000313" key="4">
    <source>
        <dbReference type="Proteomes" id="UP000000238"/>
    </source>
</evidence>
<dbReference type="Gene3D" id="3.40.50.2000">
    <property type="entry name" value="Glycogen Phosphorylase B"/>
    <property type="match status" value="2"/>
</dbReference>
<dbReference type="Pfam" id="PF00534">
    <property type="entry name" value="Glycos_transf_1"/>
    <property type="match status" value="1"/>
</dbReference>
<keyword evidence="3" id="KW-0808">Transferase</keyword>
<dbReference type="RefSeq" id="WP_011396280.1">
    <property type="nucleotide sequence ID" value="NC_007645.1"/>
</dbReference>
<organism evidence="3 4">
    <name type="scientific">Hahella chejuensis (strain KCTC 2396)</name>
    <dbReference type="NCBI Taxonomy" id="349521"/>
    <lineage>
        <taxon>Bacteria</taxon>
        <taxon>Pseudomonadati</taxon>
        <taxon>Pseudomonadota</taxon>
        <taxon>Gammaproteobacteria</taxon>
        <taxon>Oceanospirillales</taxon>
        <taxon>Hahellaceae</taxon>
        <taxon>Hahella</taxon>
    </lineage>
</organism>
<dbReference type="OrthoDB" id="9775208at2"/>
<evidence type="ECO:0000259" key="2">
    <source>
        <dbReference type="Pfam" id="PF13477"/>
    </source>
</evidence>
<proteinExistence type="predicted"/>
<dbReference type="GO" id="GO:1901135">
    <property type="term" value="P:carbohydrate derivative metabolic process"/>
    <property type="evidence" value="ECO:0007669"/>
    <property type="project" value="UniProtKB-ARBA"/>
</dbReference>
<dbReference type="Pfam" id="PF13477">
    <property type="entry name" value="Glyco_trans_4_2"/>
    <property type="match status" value="1"/>
</dbReference>
<dbReference type="KEGG" id="hch:HCH_02400"/>
<dbReference type="SUPFAM" id="SSF53756">
    <property type="entry name" value="UDP-Glycosyltransferase/glycogen phosphorylase"/>
    <property type="match status" value="1"/>
</dbReference>
<dbReference type="Proteomes" id="UP000000238">
    <property type="component" value="Chromosome"/>
</dbReference>
<keyword evidence="4" id="KW-1185">Reference proteome</keyword>
<accession>Q2SJG3</accession>
<dbReference type="CAZy" id="GT4">
    <property type="family name" value="Glycosyltransferase Family 4"/>
</dbReference>
<dbReference type="PANTHER" id="PTHR12526">
    <property type="entry name" value="GLYCOSYLTRANSFERASE"/>
    <property type="match status" value="1"/>
</dbReference>
<dbReference type="HOGENOM" id="CLU_009583_8_1_6"/>
<dbReference type="eggNOG" id="COG0438">
    <property type="taxonomic scope" value="Bacteria"/>
</dbReference>
<dbReference type="GO" id="GO:0016757">
    <property type="term" value="F:glycosyltransferase activity"/>
    <property type="evidence" value="ECO:0007669"/>
    <property type="project" value="InterPro"/>
</dbReference>
<dbReference type="InterPro" id="IPR028098">
    <property type="entry name" value="Glyco_trans_4-like_N"/>
</dbReference>
<dbReference type="CDD" id="cd03808">
    <property type="entry name" value="GT4_CapM-like"/>
    <property type="match status" value="1"/>
</dbReference>